<evidence type="ECO:0000256" key="1">
    <source>
        <dbReference type="ARBA" id="ARBA00006432"/>
    </source>
</evidence>
<dbReference type="Proteomes" id="UP000821837">
    <property type="component" value="Chromosome 6"/>
</dbReference>
<evidence type="ECO:0000256" key="2">
    <source>
        <dbReference type="ARBA" id="ARBA00022598"/>
    </source>
</evidence>
<reference evidence="9" key="1">
    <citation type="journal article" date="2020" name="Cell">
        <title>Large-Scale Comparative Analyses of Tick Genomes Elucidate Their Genetic Diversity and Vector Capacities.</title>
        <authorList>
            <consortium name="Tick Genome and Microbiome Consortium (TIGMIC)"/>
            <person name="Jia N."/>
            <person name="Wang J."/>
            <person name="Shi W."/>
            <person name="Du L."/>
            <person name="Sun Y."/>
            <person name="Zhan W."/>
            <person name="Jiang J.F."/>
            <person name="Wang Q."/>
            <person name="Zhang B."/>
            <person name="Ji P."/>
            <person name="Bell-Sakyi L."/>
            <person name="Cui X.M."/>
            <person name="Yuan T.T."/>
            <person name="Jiang B.G."/>
            <person name="Yang W.F."/>
            <person name="Lam T.T."/>
            <person name="Chang Q.C."/>
            <person name="Ding S.J."/>
            <person name="Wang X.J."/>
            <person name="Zhu J.G."/>
            <person name="Ruan X.D."/>
            <person name="Zhao L."/>
            <person name="Wei J.T."/>
            <person name="Ye R.Z."/>
            <person name="Que T.C."/>
            <person name="Du C.H."/>
            <person name="Zhou Y.H."/>
            <person name="Cheng J.X."/>
            <person name="Dai P.F."/>
            <person name="Guo W.B."/>
            <person name="Han X.H."/>
            <person name="Huang E.J."/>
            <person name="Li L.F."/>
            <person name="Wei W."/>
            <person name="Gao Y.C."/>
            <person name="Liu J.Z."/>
            <person name="Shao H.Z."/>
            <person name="Wang X."/>
            <person name="Wang C.C."/>
            <person name="Yang T.C."/>
            <person name="Huo Q.B."/>
            <person name="Li W."/>
            <person name="Chen H.Y."/>
            <person name="Chen S.E."/>
            <person name="Zhou L.G."/>
            <person name="Ni X.B."/>
            <person name="Tian J.H."/>
            <person name="Sheng Y."/>
            <person name="Liu T."/>
            <person name="Pan Y.S."/>
            <person name="Xia L.Y."/>
            <person name="Li J."/>
            <person name="Zhao F."/>
            <person name="Cao W.C."/>
        </authorList>
    </citation>
    <scope>NUCLEOTIDE SEQUENCE</scope>
    <source>
        <strain evidence="9">Rsan-2018</strain>
    </source>
</reference>
<comment type="catalytic activity">
    <reaction evidence="6">
        <text>octanoate + ATP + CoA = octanoyl-CoA + AMP + diphosphate</text>
        <dbReference type="Rhea" id="RHEA:33631"/>
        <dbReference type="ChEBI" id="CHEBI:25646"/>
        <dbReference type="ChEBI" id="CHEBI:30616"/>
        <dbReference type="ChEBI" id="CHEBI:33019"/>
        <dbReference type="ChEBI" id="CHEBI:57287"/>
        <dbReference type="ChEBI" id="CHEBI:57386"/>
        <dbReference type="ChEBI" id="CHEBI:456215"/>
    </reaction>
</comment>
<dbReference type="PANTHER" id="PTHR43201:SF5">
    <property type="entry name" value="MEDIUM-CHAIN ACYL-COA LIGASE ACSF2, MITOCHONDRIAL"/>
    <property type="match status" value="1"/>
</dbReference>
<sequence>MGFLTALARRYGVRACSHSPVPRTRLCGRPPWASRLGSSPEVGHRAAVALPAENVSLGYAEFHEQVERVAEGLLSLEVESGSRVAILSPTCHRYIVCQFAAAKAGLTLTSCRVLLVGRGFKKQDYSQWAQDLAGGHRAPLSLERYPSLKYIISLDNAADTRGVMGFSELLSLGQGHASRLSSASPDLHSVASMLHSSGSTGIPKIIPLSHFNLVNAVHLFRHTTGFEAERSVMCCVMPLYHAFGHVDFAICGIAEGITTVYLPPGTPPAHILACIEQYK</sequence>
<comment type="caution">
    <text evidence="9">The sequence shown here is derived from an EMBL/GenBank/DDBJ whole genome shotgun (WGS) entry which is preliminary data.</text>
</comment>
<evidence type="ECO:0000256" key="3">
    <source>
        <dbReference type="ARBA" id="ARBA00037247"/>
    </source>
</evidence>
<gene>
    <name evidence="9" type="ORF">HPB52_014313</name>
</gene>
<evidence type="ECO:0000256" key="4">
    <source>
        <dbReference type="ARBA" id="ARBA00039009"/>
    </source>
</evidence>
<dbReference type="GO" id="GO:0031956">
    <property type="term" value="F:medium-chain fatty acid-CoA ligase activity"/>
    <property type="evidence" value="ECO:0007669"/>
    <property type="project" value="UniProtKB-EC"/>
</dbReference>
<dbReference type="VEuPathDB" id="VectorBase:RSAN_031720"/>
<evidence type="ECO:0000256" key="5">
    <source>
        <dbReference type="ARBA" id="ARBA00039638"/>
    </source>
</evidence>
<evidence type="ECO:0000256" key="7">
    <source>
        <dbReference type="ARBA" id="ARBA00048277"/>
    </source>
</evidence>
<proteinExistence type="inferred from homology"/>
<organism evidence="9 10">
    <name type="scientific">Rhipicephalus sanguineus</name>
    <name type="common">Brown dog tick</name>
    <name type="synonym">Ixodes sanguineus</name>
    <dbReference type="NCBI Taxonomy" id="34632"/>
    <lineage>
        <taxon>Eukaryota</taxon>
        <taxon>Metazoa</taxon>
        <taxon>Ecdysozoa</taxon>
        <taxon>Arthropoda</taxon>
        <taxon>Chelicerata</taxon>
        <taxon>Arachnida</taxon>
        <taxon>Acari</taxon>
        <taxon>Parasitiformes</taxon>
        <taxon>Ixodida</taxon>
        <taxon>Ixodoidea</taxon>
        <taxon>Ixodidae</taxon>
        <taxon>Rhipicephalinae</taxon>
        <taxon>Rhipicephalus</taxon>
        <taxon>Rhipicephalus</taxon>
    </lineage>
</organism>
<dbReference type="EMBL" id="JABSTV010001252">
    <property type="protein sequence ID" value="KAH7947610.1"/>
    <property type="molecule type" value="Genomic_DNA"/>
</dbReference>
<dbReference type="SUPFAM" id="SSF56801">
    <property type="entry name" value="Acetyl-CoA synthetase-like"/>
    <property type="match status" value="1"/>
</dbReference>
<reference evidence="9" key="2">
    <citation type="submission" date="2021-09" db="EMBL/GenBank/DDBJ databases">
        <authorList>
            <person name="Jia N."/>
            <person name="Wang J."/>
            <person name="Shi W."/>
            <person name="Du L."/>
            <person name="Sun Y."/>
            <person name="Zhan W."/>
            <person name="Jiang J."/>
            <person name="Wang Q."/>
            <person name="Zhang B."/>
            <person name="Ji P."/>
            <person name="Sakyi L.B."/>
            <person name="Cui X."/>
            <person name="Yuan T."/>
            <person name="Jiang B."/>
            <person name="Yang W."/>
            <person name="Lam T.T.-Y."/>
            <person name="Chang Q."/>
            <person name="Ding S."/>
            <person name="Wang X."/>
            <person name="Zhu J."/>
            <person name="Ruan X."/>
            <person name="Zhao L."/>
            <person name="Wei J."/>
            <person name="Que T."/>
            <person name="Du C."/>
            <person name="Cheng J."/>
            <person name="Dai P."/>
            <person name="Han X."/>
            <person name="Huang E."/>
            <person name="Gao Y."/>
            <person name="Liu J."/>
            <person name="Shao H."/>
            <person name="Ye R."/>
            <person name="Li L."/>
            <person name="Wei W."/>
            <person name="Wang X."/>
            <person name="Wang C."/>
            <person name="Huo Q."/>
            <person name="Li W."/>
            <person name="Guo W."/>
            <person name="Chen H."/>
            <person name="Chen S."/>
            <person name="Zhou L."/>
            <person name="Zhou L."/>
            <person name="Ni X."/>
            <person name="Tian J."/>
            <person name="Zhou Y."/>
            <person name="Sheng Y."/>
            <person name="Liu T."/>
            <person name="Pan Y."/>
            <person name="Xia L."/>
            <person name="Li J."/>
            <person name="Zhao F."/>
            <person name="Cao W."/>
        </authorList>
    </citation>
    <scope>NUCLEOTIDE SEQUENCE</scope>
    <source>
        <strain evidence="9">Rsan-2018</strain>
        <tissue evidence="9">Larvae</tissue>
    </source>
</reference>
<dbReference type="Pfam" id="PF00501">
    <property type="entry name" value="AMP-binding"/>
    <property type="match status" value="1"/>
</dbReference>
<dbReference type="InterPro" id="IPR020845">
    <property type="entry name" value="AMP-binding_CS"/>
</dbReference>
<keyword evidence="10" id="KW-1185">Reference proteome</keyword>
<dbReference type="VEuPathDB" id="VectorBase:RSAN_055477"/>
<evidence type="ECO:0000256" key="6">
    <source>
        <dbReference type="ARBA" id="ARBA00047319"/>
    </source>
</evidence>
<dbReference type="GO" id="GO:0006631">
    <property type="term" value="P:fatty acid metabolic process"/>
    <property type="evidence" value="ECO:0007669"/>
    <property type="project" value="TreeGrafter"/>
</dbReference>
<dbReference type="InterPro" id="IPR042099">
    <property type="entry name" value="ANL_N_sf"/>
</dbReference>
<accession>A0A9D4ST24</accession>
<comment type="function">
    <text evidence="3">Acyl-CoA synthases catalyze the initial reaction in fatty acid metabolism, by forming a thioester with CoA. Has some preference toward medium-chain substrates. Plays a role in adipocyte differentiation.</text>
</comment>
<evidence type="ECO:0000259" key="8">
    <source>
        <dbReference type="Pfam" id="PF00501"/>
    </source>
</evidence>
<feature type="domain" description="AMP-dependent synthetase/ligase" evidence="8">
    <location>
        <begin position="46"/>
        <end position="279"/>
    </location>
</feature>
<evidence type="ECO:0000313" key="9">
    <source>
        <dbReference type="EMBL" id="KAH7947610.1"/>
    </source>
</evidence>
<dbReference type="EC" id="6.2.1.2" evidence="4"/>
<dbReference type="AlphaFoldDB" id="A0A9D4ST24"/>
<dbReference type="PROSITE" id="PS00455">
    <property type="entry name" value="AMP_BINDING"/>
    <property type="match status" value="1"/>
</dbReference>
<comment type="catalytic activity">
    <reaction evidence="7">
        <text>a medium-chain fatty acid + ATP + CoA = a medium-chain fatty acyl-CoA + AMP + diphosphate</text>
        <dbReference type="Rhea" id="RHEA:48340"/>
        <dbReference type="ChEBI" id="CHEBI:30616"/>
        <dbReference type="ChEBI" id="CHEBI:33019"/>
        <dbReference type="ChEBI" id="CHEBI:57287"/>
        <dbReference type="ChEBI" id="CHEBI:59558"/>
        <dbReference type="ChEBI" id="CHEBI:90546"/>
        <dbReference type="ChEBI" id="CHEBI:456215"/>
        <dbReference type="EC" id="6.2.1.2"/>
    </reaction>
</comment>
<name>A0A9D4ST24_RHISA</name>
<comment type="similarity">
    <text evidence="1">Belongs to the ATP-dependent AMP-binding enzyme family.</text>
</comment>
<dbReference type="PANTHER" id="PTHR43201">
    <property type="entry name" value="ACYL-COA SYNTHETASE"/>
    <property type="match status" value="1"/>
</dbReference>
<protein>
    <recommendedName>
        <fullName evidence="5">Medium-chain acyl-CoA ligase ACSF2, mitochondrial</fullName>
        <ecNumber evidence="4">6.2.1.2</ecNumber>
    </recommendedName>
</protein>
<dbReference type="InterPro" id="IPR000873">
    <property type="entry name" value="AMP-dep_synth/lig_dom"/>
</dbReference>
<dbReference type="Gene3D" id="3.40.50.12780">
    <property type="entry name" value="N-terminal domain of ligase-like"/>
    <property type="match status" value="1"/>
</dbReference>
<keyword evidence="2" id="KW-0436">Ligase</keyword>
<evidence type="ECO:0000313" key="10">
    <source>
        <dbReference type="Proteomes" id="UP000821837"/>
    </source>
</evidence>